<dbReference type="AlphaFoldDB" id="A0A1Y0NTE0"/>
<accession>A0A1Y0NTE0</accession>
<dbReference type="KEGG" id="vau:VANGNB10_cI0371"/>
<organism evidence="1 2">
    <name type="scientific">Vibrio anguillarum</name>
    <name type="common">Listonella anguillarum</name>
    <dbReference type="NCBI Taxonomy" id="55601"/>
    <lineage>
        <taxon>Bacteria</taxon>
        <taxon>Pseudomonadati</taxon>
        <taxon>Pseudomonadota</taxon>
        <taxon>Gammaproteobacteria</taxon>
        <taxon>Vibrionales</taxon>
        <taxon>Vibrionaceae</taxon>
        <taxon>Vibrio</taxon>
    </lineage>
</organism>
<dbReference type="EMBL" id="RDOM01000031">
    <property type="protein sequence ID" value="MBF4272890.1"/>
    <property type="molecule type" value="Genomic_DNA"/>
</dbReference>
<evidence type="ECO:0000313" key="1">
    <source>
        <dbReference type="EMBL" id="MBF4272890.1"/>
    </source>
</evidence>
<proteinExistence type="predicted"/>
<comment type="caution">
    <text evidence="1">The sequence shown here is derived from an EMBL/GenBank/DDBJ whole genome shotgun (WGS) entry which is preliminary data.</text>
</comment>
<name>A0A1Y0NTE0_VIBAN</name>
<dbReference type="RefSeq" id="WP_013857782.1">
    <property type="nucleotide sequence ID" value="NZ_CP021980.1"/>
</dbReference>
<gene>
    <name evidence="1" type="ORF">EAY07_12740</name>
</gene>
<protein>
    <submittedName>
        <fullName evidence="1">Uncharacterized protein</fullName>
    </submittedName>
</protein>
<sequence length="406" mass="47553">MSKARQPFTIDCKDKDLQVFELNIVEHHPELKQLKIGGKLSYEHPQFHELSIKVNDMPGNSKPYCIFAMNLFGLDDIEEYYWECQTLLERPISQLVKNDSLELSVRAEMHRIMHTIEFRHPYNNEVTLMARELVELVEHCCYAWDNWLFTVLKAQIGNEEAMFTPELLTEILDKCSYVADQLVLLSKLPVMNTGAFEEFRPNQKYALLAKSLLQLYQDTIVSHVQCLVDDLQSELLTTMGYEKLLRIDTKRYVDMVLYYELSKRAAELEMEHTGIKYEREVELKSPNAFIYTRLHGGYKASDIRATYRWLFIKAWLYSWLKVNAVSANKAAEEIAKNDSFFYLDKVSRKVGNDGVVESDDECYARRQKQLNSEFSKWKKYDGLFAYISDSLFSKSRNAYEKSQQSK</sequence>
<evidence type="ECO:0000313" key="2">
    <source>
        <dbReference type="Proteomes" id="UP000722957"/>
    </source>
</evidence>
<reference evidence="1 2" key="1">
    <citation type="journal article" date="2021" name="PeerJ">
        <title>Analysis of 44 Vibrio anguillarum genomes reveals high genetic diversity.</title>
        <authorList>
            <person name="Hansen M.J."/>
            <person name="Dalsgaard I."/>
        </authorList>
    </citation>
    <scope>NUCLEOTIDE SEQUENCE [LARGE SCALE GENOMIC DNA]</scope>
    <source>
        <strain evidence="1 2">17-16730-2A</strain>
    </source>
</reference>
<dbReference type="Proteomes" id="UP000722957">
    <property type="component" value="Unassembled WGS sequence"/>
</dbReference>